<organism evidence="1 2">
    <name type="scientific">Aliiroseovarius sediminilitoris</name>
    <dbReference type="NCBI Taxonomy" id="1173584"/>
    <lineage>
        <taxon>Bacteria</taxon>
        <taxon>Pseudomonadati</taxon>
        <taxon>Pseudomonadota</taxon>
        <taxon>Alphaproteobacteria</taxon>
        <taxon>Rhodobacterales</taxon>
        <taxon>Paracoccaceae</taxon>
        <taxon>Aliiroseovarius</taxon>
    </lineage>
</organism>
<gene>
    <name evidence="1" type="ORF">SAMN05444851_2839</name>
</gene>
<dbReference type="OrthoDB" id="9792392at2"/>
<name>A0A1I0QRU8_9RHOB</name>
<dbReference type="PIRSF" id="PIRSF007028">
    <property type="entry name" value="UCP007028"/>
    <property type="match status" value="1"/>
</dbReference>
<dbReference type="InterPro" id="IPR011008">
    <property type="entry name" value="Dimeric_a/b-barrel"/>
</dbReference>
<dbReference type="RefSeq" id="WP_091431509.1">
    <property type="nucleotide sequence ID" value="NZ_FOJB01000001.1"/>
</dbReference>
<sequence length="118" mass="13513">MSYVQGFLIPVPIDKKDAYRDLAAQSAPIFQEYGATRIVETWSETTPDGKVTDFKRAVKATPDEAVVFSWIEWPDKDTCEAAAKRMESDPRWKEMAQMPFDGKRMIWAGFDPIFEVES</sequence>
<evidence type="ECO:0000313" key="2">
    <source>
        <dbReference type="Proteomes" id="UP000199650"/>
    </source>
</evidence>
<dbReference type="SUPFAM" id="SSF54909">
    <property type="entry name" value="Dimeric alpha+beta barrel"/>
    <property type="match status" value="1"/>
</dbReference>
<protein>
    <submittedName>
        <fullName evidence="1">Uncharacterized conserved protein YbaA, DUF1428 family</fullName>
    </submittedName>
</protein>
<dbReference type="InterPro" id="IPR009874">
    <property type="entry name" value="DUF1428"/>
</dbReference>
<dbReference type="Proteomes" id="UP000199650">
    <property type="component" value="Unassembled WGS sequence"/>
</dbReference>
<reference evidence="1 2" key="1">
    <citation type="submission" date="2016-10" db="EMBL/GenBank/DDBJ databases">
        <authorList>
            <person name="de Groot N.N."/>
        </authorList>
    </citation>
    <scope>NUCLEOTIDE SEQUENCE [LARGE SCALE GENOMIC DNA]</scope>
    <source>
        <strain evidence="1 2">DSM 29439</strain>
    </source>
</reference>
<evidence type="ECO:0000313" key="1">
    <source>
        <dbReference type="EMBL" id="SEW30011.1"/>
    </source>
</evidence>
<dbReference type="Pfam" id="PF07237">
    <property type="entry name" value="DUF1428"/>
    <property type="match status" value="1"/>
</dbReference>
<dbReference type="EMBL" id="FOJB01000001">
    <property type="protein sequence ID" value="SEW30011.1"/>
    <property type="molecule type" value="Genomic_DNA"/>
</dbReference>
<proteinExistence type="predicted"/>
<dbReference type="STRING" id="1173584.SAMN05444851_2839"/>
<keyword evidence="2" id="KW-1185">Reference proteome</keyword>
<dbReference type="Gene3D" id="3.30.70.100">
    <property type="match status" value="1"/>
</dbReference>
<dbReference type="AlphaFoldDB" id="A0A1I0QRU8"/>
<accession>A0A1I0QRU8</accession>